<dbReference type="Proteomes" id="UP000627838">
    <property type="component" value="Unassembled WGS sequence"/>
</dbReference>
<dbReference type="Pfam" id="PF06386">
    <property type="entry name" value="GvpL_GvpF"/>
    <property type="match status" value="1"/>
</dbReference>
<evidence type="ECO:0000256" key="1">
    <source>
        <dbReference type="ARBA" id="ARBA00022987"/>
    </source>
</evidence>
<dbReference type="InterPro" id="IPR009430">
    <property type="entry name" value="GvpL/GvpF"/>
</dbReference>
<proteinExistence type="inferred from homology"/>
<keyword evidence="5" id="KW-1185">Reference proteome</keyword>
<organism evidence="4 5">
    <name type="scientific">Actinomadura algeriensis</name>
    <dbReference type="NCBI Taxonomy" id="1679523"/>
    <lineage>
        <taxon>Bacteria</taxon>
        <taxon>Bacillati</taxon>
        <taxon>Actinomycetota</taxon>
        <taxon>Actinomycetes</taxon>
        <taxon>Streptosporangiales</taxon>
        <taxon>Thermomonosporaceae</taxon>
        <taxon>Actinomadura</taxon>
    </lineage>
</organism>
<accession>A0ABR9JW10</accession>
<name>A0ABR9JW10_9ACTN</name>
<evidence type="ECO:0000256" key="2">
    <source>
        <dbReference type="ARBA" id="ARBA00035108"/>
    </source>
</evidence>
<dbReference type="EMBL" id="JADBDZ010000001">
    <property type="protein sequence ID" value="MBE1534556.1"/>
    <property type="molecule type" value="Genomic_DNA"/>
</dbReference>
<sequence>MPVYVYAITDADHPHRIDDLKGVGESAGPPTTVEGRSLKAVVSDAPADLRPKRREVLAHQAVLDRLLEDGAVLPMRFGFVAPSHDEVAGALDENAENYARTLERLAGRLEYHLRCGRDQDHVLREILTESPEARRLSEATRRESATHGDRMALGELISQEIVRRNDDAAREIVDALAPAAAQVAPGETRGEHFLAVSFLVDRTRATEFADLVRAEAERRGDGYELSLHGPLPPYSFV</sequence>
<reference evidence="4 5" key="1">
    <citation type="submission" date="2020-10" db="EMBL/GenBank/DDBJ databases">
        <title>Sequencing the genomes of 1000 actinobacteria strains.</title>
        <authorList>
            <person name="Klenk H.-P."/>
        </authorList>
    </citation>
    <scope>NUCLEOTIDE SEQUENCE [LARGE SCALE GENOMIC DNA]</scope>
    <source>
        <strain evidence="4 5">DSM 46744</strain>
    </source>
</reference>
<comment type="caution">
    <text evidence="4">The sequence shown here is derived from an EMBL/GenBank/DDBJ whole genome shotgun (WGS) entry which is preliminary data.</text>
</comment>
<evidence type="ECO:0008006" key="6">
    <source>
        <dbReference type="Google" id="ProtNLM"/>
    </source>
</evidence>
<evidence type="ECO:0000313" key="4">
    <source>
        <dbReference type="EMBL" id="MBE1534556.1"/>
    </source>
</evidence>
<evidence type="ECO:0000313" key="5">
    <source>
        <dbReference type="Proteomes" id="UP000627838"/>
    </source>
</evidence>
<keyword evidence="1" id="KW-0304">Gas vesicle</keyword>
<dbReference type="PANTHER" id="PTHR36852">
    <property type="entry name" value="PROTEIN GVPL 2"/>
    <property type="match status" value="1"/>
</dbReference>
<dbReference type="PANTHER" id="PTHR36852:SF1">
    <property type="entry name" value="PROTEIN GVPL 2"/>
    <property type="match status" value="1"/>
</dbReference>
<protein>
    <recommendedName>
        <fullName evidence="6">Gas vesicle protein GvpL/GvpF</fullName>
    </recommendedName>
</protein>
<dbReference type="RefSeq" id="WP_192760911.1">
    <property type="nucleotide sequence ID" value="NZ_JADBDZ010000001.1"/>
</dbReference>
<gene>
    <name evidence="4" type="ORF">H4W34_004389</name>
</gene>
<comment type="subcellular location">
    <subcellularLocation>
        <location evidence="2">Gas vesicle</location>
    </subcellularLocation>
</comment>
<evidence type="ECO:0000256" key="3">
    <source>
        <dbReference type="ARBA" id="ARBA00035643"/>
    </source>
</evidence>
<comment type="similarity">
    <text evidence="3">Belongs to the gas vesicle GvpF/GvpL family.</text>
</comment>